<feature type="region of interest" description="Disordered" evidence="2">
    <location>
        <begin position="559"/>
        <end position="610"/>
    </location>
</feature>
<dbReference type="STRING" id="441959.B8LZ08"/>
<dbReference type="Proteomes" id="UP000001745">
    <property type="component" value="Unassembled WGS sequence"/>
</dbReference>
<dbReference type="OrthoDB" id="5559380at2759"/>
<dbReference type="Pfam" id="PF08580">
    <property type="entry name" value="KAR9"/>
    <property type="match status" value="1"/>
</dbReference>
<dbReference type="InterPro" id="IPR013889">
    <property type="entry name" value="Karyogamy_KAR9"/>
</dbReference>
<feature type="compositionally biased region" description="Low complexity" evidence="2">
    <location>
        <begin position="1438"/>
        <end position="1452"/>
    </location>
</feature>
<protein>
    <recommendedName>
        <fullName evidence="5">Karyogamy protein, KAR9</fullName>
    </recommendedName>
</protein>
<feature type="compositionally biased region" description="Polar residues" evidence="2">
    <location>
        <begin position="561"/>
        <end position="575"/>
    </location>
</feature>
<keyword evidence="1" id="KW-0175">Coiled coil</keyword>
<feature type="compositionally biased region" description="Low complexity" evidence="2">
    <location>
        <begin position="1468"/>
        <end position="1481"/>
    </location>
</feature>
<feature type="region of interest" description="Disordered" evidence="2">
    <location>
        <begin position="210"/>
        <end position="245"/>
    </location>
</feature>
<evidence type="ECO:0000256" key="1">
    <source>
        <dbReference type="SAM" id="Coils"/>
    </source>
</evidence>
<dbReference type="RefSeq" id="XP_002340903.1">
    <property type="nucleotide sequence ID" value="XM_002340862.1"/>
</dbReference>
<feature type="compositionally biased region" description="Low complexity" evidence="2">
    <location>
        <begin position="576"/>
        <end position="585"/>
    </location>
</feature>
<dbReference type="VEuPathDB" id="FungiDB:TSTA_069370"/>
<dbReference type="GO" id="GO:0005816">
    <property type="term" value="C:spindle pole body"/>
    <property type="evidence" value="ECO:0007669"/>
    <property type="project" value="TreeGrafter"/>
</dbReference>
<dbReference type="PANTHER" id="PTHR37271:SF1">
    <property type="entry name" value="KARYOGAMY PROTEIN KAR9"/>
    <property type="match status" value="1"/>
</dbReference>
<feature type="compositionally biased region" description="Basic and acidic residues" evidence="2">
    <location>
        <begin position="1561"/>
        <end position="1570"/>
    </location>
</feature>
<dbReference type="GO" id="GO:0030473">
    <property type="term" value="P:nuclear migration along microtubule"/>
    <property type="evidence" value="ECO:0007669"/>
    <property type="project" value="TreeGrafter"/>
</dbReference>
<evidence type="ECO:0000313" key="4">
    <source>
        <dbReference type="Proteomes" id="UP000001745"/>
    </source>
</evidence>
<feature type="compositionally biased region" description="Polar residues" evidence="2">
    <location>
        <begin position="1493"/>
        <end position="1516"/>
    </location>
</feature>
<feature type="region of interest" description="Disordered" evidence="2">
    <location>
        <begin position="1292"/>
        <end position="1570"/>
    </location>
</feature>
<sequence length="1570" mass="172379">MDDHNDKDGSMLLRSGSPSPSIPPTPAISSCPSPGRSFSTISSISNFSATSVTTSNSDNRLSVISVGSKRRGYIRPQGVEFAESAKNRESVMCLGSIAHLQYYFARTGLLDGKGAQMARPRNKNHVDSAKEVPKLMLTQDPQFATEMVDSPVDDIAPDQVDFDVEDDDELMLPPTVSTYSVKTHHIAPPPKLKVLRKELVEALDKASLAVKKSEPDNTVTSPTASSNSLLPQYDPQSPSSPKSTGWHEVQGMHILDLVTLAIRAARVYYISHERPERLASIKSERKFREELLAVTDVLKGWASRNFAGGLRNTERAAILNWMAGVIIVLDEERRLEEAENKERASWNWASGDWTGREREREEAFLQTLMNGIGPALPPWTSPENAVLPTPLLSRLRDGRDLIRMHNQAVRKSRRLFGEIKTPHEDIAKPYRRAENLRYWRKAAELRWEIKFDLDVMGVVYGSSDEAWKQFDAALLEWCRGVREEMLDDWRNPRKGSVASIIELPVIFDNETLTAEASIVSMPAVPFVPGSSATSTTATSTNESSLQASYSLRSLTKKFSAPQLSQSPSTEAQEPLSTTSSPSTISRRFRQSPQREESEQNLSSDDTQRTSIFRRLSPGLAARVKLLSGSTDSNNPQTKNNKGAVGKIPEHHLRELESLHQDLSIKVEKRGRAWPGLTIKRERSAPDLLQSPTKKEPSQANIQQSSSQQQQKKLLTPDNELFPDRRSSPVDTIEQLADVRDSVDGVAASTMTTVGFATMAEGPSSIPQNVDPIQEVSSDLEEYLRRSTLEDQAPPPPPKDTPPVPSTPSSNNMQSYFTSPYKLNRAESIFSFSRASFSNQLSQLTSINLPQPAALEASITSIINAPTAVRALSGAAEQIEKWMNKASEVLNGLDAEDDVEWAAAGGREGLEEVDKAVIKFESLVDVYVKAIENVQLRDDIDDVRADDLKLIVVQMDTTLKNWASIRKFLKGVKEQVELAMEWEELWNNVLGDVGLEIDNLSRLIFEMEEKRHKSLAPDTEAEPGNGLDINELETIVEESPLHGTPSTANKRLSLALFPAADTSNPAVANSNPQDDANLMQLFARMQPLRASLDFLPMRLSMFQSRAEKLFPTACEELEDRRKRLETDYKKLEADAEALRRELGEDRWILVFRNAGKQAQKMCDSVERSIGKLQESLESGDPVNNPSAVTKKIESYEAKKIHYVPAIARVMSIIQKGVNDRLTVNGEVLTLLSDMNQRVDALKASMKVMDTVLEETTISKSQQLRDSVSSIITTDSPANTSLFGTPGSSPASSVIVTGYNGGLRTPNAGNGGSSRRGSSVGSTSRTAAAGSRRLSGIPTAASSRKSSAALSVNTPPYSSTTPTPATRTSRIPSTPAMNRPRWNASTNTADLDTGHNFKLTPPSTLRQNVPLPGRTSRSVSSSLPVPSPLSRATSSSPVPTGRTGSRTGYRTNSRLGTMSPTPTSPTVGRSFSASTTSTTTRPSIQDSSYGKLRKSTPNLPTGLRNRQSYGGPMTTTVRQNEEENGATKQARPGTSLGHGSRRISLLPQIKSKSGRESSTGNNKKPDERPPWR</sequence>
<feature type="compositionally biased region" description="Polar residues" evidence="2">
    <location>
        <begin position="1453"/>
        <end position="1467"/>
    </location>
</feature>
<feature type="region of interest" description="Disordered" evidence="2">
    <location>
        <begin position="676"/>
        <end position="730"/>
    </location>
</feature>
<proteinExistence type="predicted"/>
<evidence type="ECO:0000313" key="3">
    <source>
        <dbReference type="EMBL" id="EED23516.1"/>
    </source>
</evidence>
<dbReference type="Gene3D" id="1.20.58.60">
    <property type="match status" value="1"/>
</dbReference>
<dbReference type="OMA" id="YYISHER"/>
<accession>B8LZ08</accession>
<organism evidence="3 4">
    <name type="scientific">Talaromyces stipitatus (strain ATCC 10500 / CBS 375.48 / QM 6759 / NRRL 1006)</name>
    <name type="common">Penicillium stipitatum</name>
    <dbReference type="NCBI Taxonomy" id="441959"/>
    <lineage>
        <taxon>Eukaryota</taxon>
        <taxon>Fungi</taxon>
        <taxon>Dikarya</taxon>
        <taxon>Ascomycota</taxon>
        <taxon>Pezizomycotina</taxon>
        <taxon>Eurotiomycetes</taxon>
        <taxon>Eurotiomycetidae</taxon>
        <taxon>Eurotiales</taxon>
        <taxon>Trichocomaceae</taxon>
        <taxon>Talaromyces</taxon>
        <taxon>Talaromyces sect. Talaromyces</taxon>
    </lineage>
</organism>
<dbReference type="GO" id="GO:0043332">
    <property type="term" value="C:mating projection tip"/>
    <property type="evidence" value="ECO:0007669"/>
    <property type="project" value="TreeGrafter"/>
</dbReference>
<dbReference type="EMBL" id="EQ962652">
    <property type="protein sequence ID" value="EED23516.1"/>
    <property type="molecule type" value="Genomic_DNA"/>
</dbReference>
<feature type="coiled-coil region" evidence="1">
    <location>
        <begin position="1113"/>
        <end position="1140"/>
    </location>
</feature>
<dbReference type="PANTHER" id="PTHR37271">
    <property type="entry name" value="KARYOGAMY PROTEIN KAR9"/>
    <property type="match status" value="1"/>
</dbReference>
<dbReference type="HOGENOM" id="CLU_003369_0_0_1"/>
<feature type="compositionally biased region" description="Polar residues" evidence="2">
    <location>
        <begin position="216"/>
        <end position="243"/>
    </location>
</feature>
<feature type="region of interest" description="Disordered" evidence="2">
    <location>
        <begin position="1"/>
        <end position="35"/>
    </location>
</feature>
<keyword evidence="4" id="KW-1185">Reference proteome</keyword>
<name>B8LZ08_TALSN</name>
<dbReference type="GO" id="GO:0051293">
    <property type="term" value="P:establishment of spindle localization"/>
    <property type="evidence" value="ECO:0007669"/>
    <property type="project" value="TreeGrafter"/>
</dbReference>
<evidence type="ECO:0008006" key="5">
    <source>
        <dbReference type="Google" id="ProtNLM"/>
    </source>
</evidence>
<feature type="compositionally biased region" description="Low complexity" evidence="2">
    <location>
        <begin position="1414"/>
        <end position="1429"/>
    </location>
</feature>
<gene>
    <name evidence="3" type="ORF">TSTA_069370</name>
</gene>
<feature type="compositionally biased region" description="Pro residues" evidence="2">
    <location>
        <begin position="792"/>
        <end position="805"/>
    </location>
</feature>
<feature type="compositionally biased region" description="Low complexity" evidence="2">
    <location>
        <begin position="1313"/>
        <end position="1373"/>
    </location>
</feature>
<evidence type="ECO:0000256" key="2">
    <source>
        <dbReference type="SAM" id="MobiDB-lite"/>
    </source>
</evidence>
<reference evidence="4" key="1">
    <citation type="journal article" date="2015" name="Genome Announc.">
        <title>Genome sequence of the AIDS-associated pathogen Penicillium marneffei (ATCC18224) and its near taxonomic relative Talaromyces stipitatus (ATCC10500).</title>
        <authorList>
            <person name="Nierman W.C."/>
            <person name="Fedorova-Abrams N.D."/>
            <person name="Andrianopoulos A."/>
        </authorList>
    </citation>
    <scope>NUCLEOTIDE SEQUENCE [LARGE SCALE GENOMIC DNA]</scope>
    <source>
        <strain evidence="4">ATCC 10500 / CBS 375.48 / QM 6759 / NRRL 1006</strain>
    </source>
</reference>
<dbReference type="GeneID" id="8102531"/>
<feature type="compositionally biased region" description="Polar residues" evidence="2">
    <location>
        <begin position="599"/>
        <end position="610"/>
    </location>
</feature>
<dbReference type="GO" id="GO:0031578">
    <property type="term" value="P:mitotic spindle orientation checkpoint signaling"/>
    <property type="evidence" value="ECO:0007669"/>
    <property type="project" value="TreeGrafter"/>
</dbReference>
<dbReference type="eggNOG" id="ENOG502QUB2">
    <property type="taxonomic scope" value="Eukaryota"/>
</dbReference>
<dbReference type="PROSITE" id="PS51257">
    <property type="entry name" value="PROKAR_LIPOPROTEIN"/>
    <property type="match status" value="1"/>
</dbReference>
<dbReference type="PhylomeDB" id="B8LZ08"/>
<dbReference type="GO" id="GO:0005938">
    <property type="term" value="C:cell cortex"/>
    <property type="evidence" value="ECO:0007669"/>
    <property type="project" value="TreeGrafter"/>
</dbReference>
<feature type="region of interest" description="Disordered" evidence="2">
    <location>
        <begin position="787"/>
        <end position="815"/>
    </location>
</feature>
<dbReference type="InParanoid" id="B8LZ08"/>